<dbReference type="PANTHER" id="PTHR43166">
    <property type="entry name" value="AMINO ACID IMPORT ATP-BINDING PROTEIN"/>
    <property type="match status" value="1"/>
</dbReference>
<dbReference type="PANTHER" id="PTHR43166:SF9">
    <property type="entry name" value="GLUTAMATE_ASPARTATE IMPORT ATP-BINDING PROTEIN GLTL"/>
    <property type="match status" value="1"/>
</dbReference>
<keyword evidence="9" id="KW-0472">Membrane</keyword>
<dbReference type="InterPro" id="IPR003439">
    <property type="entry name" value="ABC_transporter-like_ATP-bd"/>
</dbReference>
<keyword evidence="8" id="KW-0029">Amino-acid transport</keyword>
<evidence type="ECO:0000313" key="11">
    <source>
        <dbReference type="EMBL" id="MFK4441120.1"/>
    </source>
</evidence>
<keyword evidence="12" id="KW-1185">Reference proteome</keyword>
<dbReference type="InterPro" id="IPR050086">
    <property type="entry name" value="MetN_ABC_transporter-like"/>
</dbReference>
<evidence type="ECO:0000259" key="10">
    <source>
        <dbReference type="PROSITE" id="PS50893"/>
    </source>
</evidence>
<comment type="subcellular location">
    <subcellularLocation>
        <location evidence="1">Cell membrane</location>
        <topology evidence="1">Peripheral membrane protein</topology>
    </subcellularLocation>
</comment>
<evidence type="ECO:0000256" key="2">
    <source>
        <dbReference type="ARBA" id="ARBA00005417"/>
    </source>
</evidence>
<dbReference type="SMART" id="SM00382">
    <property type="entry name" value="AAA"/>
    <property type="match status" value="1"/>
</dbReference>
<sequence>MTGTPAHAPLLRVEGLCKSFRGQQILSDISFEVRSGEVVGLIGRSGSGKSTLLRCLNMLELRDAGRIRLSGEEIGFEGARRRLGSSRVLARQRARMAMVFQHFNLWPHRTVLQNVTEGPIAVLGVPREQASQQAMEILERIGLKTKADVYPVTLSGGQQQRVSIARAIAMQPQLMLFDEPTSALDPELVDEVLAVVADLAQGGTTMLIVTHEMRFAFEVCHRILYLEHGLIADDGTPAALLQRPADTSVRTFIDRAARTFSGS</sequence>
<keyword evidence="4" id="KW-1003">Cell membrane</keyword>
<keyword evidence="6" id="KW-0547">Nucleotide-binding</keyword>
<dbReference type="RefSeq" id="WP_404604842.1">
    <property type="nucleotide sequence ID" value="NZ_JBIYDN010000003.1"/>
</dbReference>
<accession>A0ABW8MBT3</accession>
<keyword evidence="7" id="KW-0067">ATP-binding</keyword>
<keyword evidence="3" id="KW-0813">Transport</keyword>
<name>A0ABW8MBT3_9BURK</name>
<dbReference type="PROSITE" id="PS50893">
    <property type="entry name" value="ABC_TRANSPORTER_2"/>
    <property type="match status" value="1"/>
</dbReference>
<dbReference type="Proteomes" id="UP001620514">
    <property type="component" value="Unassembled WGS sequence"/>
</dbReference>
<dbReference type="SUPFAM" id="SSF52540">
    <property type="entry name" value="P-loop containing nucleoside triphosphate hydrolases"/>
    <property type="match status" value="1"/>
</dbReference>
<protein>
    <submittedName>
        <fullName evidence="11">ABC-type histidine transport system ATPase subunit</fullName>
    </submittedName>
</protein>
<evidence type="ECO:0000256" key="6">
    <source>
        <dbReference type="ARBA" id="ARBA00022741"/>
    </source>
</evidence>
<keyword evidence="5" id="KW-0997">Cell inner membrane</keyword>
<comment type="caution">
    <text evidence="11">The sequence shown here is derived from an EMBL/GenBank/DDBJ whole genome shotgun (WGS) entry which is preliminary data.</text>
</comment>
<evidence type="ECO:0000256" key="8">
    <source>
        <dbReference type="ARBA" id="ARBA00022970"/>
    </source>
</evidence>
<dbReference type="Gene3D" id="3.40.50.300">
    <property type="entry name" value="P-loop containing nucleotide triphosphate hydrolases"/>
    <property type="match status" value="1"/>
</dbReference>
<dbReference type="PIRSF" id="PIRSF039085">
    <property type="entry name" value="ABC_ATPase_HisP"/>
    <property type="match status" value="1"/>
</dbReference>
<dbReference type="EMBL" id="JBIYDN010000003">
    <property type="protein sequence ID" value="MFK4441120.1"/>
    <property type="molecule type" value="Genomic_DNA"/>
</dbReference>
<dbReference type="InterPro" id="IPR027417">
    <property type="entry name" value="P-loop_NTPase"/>
</dbReference>
<dbReference type="InterPro" id="IPR003593">
    <property type="entry name" value="AAA+_ATPase"/>
</dbReference>
<dbReference type="PROSITE" id="PS00211">
    <property type="entry name" value="ABC_TRANSPORTER_1"/>
    <property type="match status" value="1"/>
</dbReference>
<reference evidence="11 12" key="2">
    <citation type="submission" date="2024-11" db="EMBL/GenBank/DDBJ databases">
        <title>Using genomics to understand microbial adaptation to soil warming.</title>
        <authorList>
            <person name="Deangelis K.M. PhD."/>
        </authorList>
    </citation>
    <scope>NUCLEOTIDE SEQUENCE [LARGE SCALE GENOMIC DNA]</scope>
    <source>
        <strain evidence="11 12">GAS97</strain>
    </source>
</reference>
<evidence type="ECO:0000256" key="1">
    <source>
        <dbReference type="ARBA" id="ARBA00004202"/>
    </source>
</evidence>
<dbReference type="InterPro" id="IPR017871">
    <property type="entry name" value="ABC_transporter-like_CS"/>
</dbReference>
<reference evidence="11 12" key="1">
    <citation type="submission" date="2024-10" db="EMBL/GenBank/DDBJ databases">
        <authorList>
            <person name="Deangelis K."/>
            <person name="Huntemann M."/>
            <person name="Clum A."/>
            <person name="Wang J."/>
            <person name="Palaniappan K."/>
            <person name="Ritter S."/>
            <person name="Chen I.-M."/>
            <person name="Stamatis D."/>
            <person name="Reddy T."/>
            <person name="O'Malley R."/>
            <person name="Daum C."/>
            <person name="Ng V."/>
            <person name="Ivanova N."/>
            <person name="Kyrpides N."/>
            <person name="Woyke T."/>
        </authorList>
    </citation>
    <scope>NUCLEOTIDE SEQUENCE [LARGE SCALE GENOMIC DNA]</scope>
    <source>
        <strain evidence="11 12">GAS97</strain>
    </source>
</reference>
<feature type="domain" description="ABC transporter" evidence="10">
    <location>
        <begin position="11"/>
        <end position="253"/>
    </location>
</feature>
<evidence type="ECO:0000256" key="7">
    <source>
        <dbReference type="ARBA" id="ARBA00022840"/>
    </source>
</evidence>
<gene>
    <name evidence="11" type="ORF">ABH943_001131</name>
</gene>
<dbReference type="Pfam" id="PF00005">
    <property type="entry name" value="ABC_tran"/>
    <property type="match status" value="1"/>
</dbReference>
<organism evidence="11 12">
    <name type="scientific">Caballeronia udeis</name>
    <dbReference type="NCBI Taxonomy" id="1232866"/>
    <lineage>
        <taxon>Bacteria</taxon>
        <taxon>Pseudomonadati</taxon>
        <taxon>Pseudomonadota</taxon>
        <taxon>Betaproteobacteria</taxon>
        <taxon>Burkholderiales</taxon>
        <taxon>Burkholderiaceae</taxon>
        <taxon>Caballeronia</taxon>
    </lineage>
</organism>
<evidence type="ECO:0000256" key="3">
    <source>
        <dbReference type="ARBA" id="ARBA00022448"/>
    </source>
</evidence>
<evidence type="ECO:0000256" key="5">
    <source>
        <dbReference type="ARBA" id="ARBA00022519"/>
    </source>
</evidence>
<evidence type="ECO:0000256" key="4">
    <source>
        <dbReference type="ARBA" id="ARBA00022475"/>
    </source>
</evidence>
<evidence type="ECO:0000256" key="9">
    <source>
        <dbReference type="ARBA" id="ARBA00023136"/>
    </source>
</evidence>
<evidence type="ECO:0000313" key="12">
    <source>
        <dbReference type="Proteomes" id="UP001620514"/>
    </source>
</evidence>
<dbReference type="InterPro" id="IPR030679">
    <property type="entry name" value="ABC_ATPase_HisP-typ"/>
</dbReference>
<comment type="similarity">
    <text evidence="2">Belongs to the ABC transporter superfamily.</text>
</comment>
<proteinExistence type="inferred from homology"/>